<organism evidence="3 4">
    <name type="scientific">Labilithrix luteola</name>
    <dbReference type="NCBI Taxonomy" id="1391654"/>
    <lineage>
        <taxon>Bacteria</taxon>
        <taxon>Pseudomonadati</taxon>
        <taxon>Myxococcota</taxon>
        <taxon>Polyangia</taxon>
        <taxon>Polyangiales</taxon>
        <taxon>Labilitrichaceae</taxon>
        <taxon>Labilithrix</taxon>
    </lineage>
</organism>
<dbReference type="AlphaFoldDB" id="A0A0K1Q159"/>
<name>A0A0K1Q159_9BACT</name>
<dbReference type="PANTHER" id="PTHR35788">
    <property type="entry name" value="EXPORTED PROTEIN-RELATED"/>
    <property type="match status" value="1"/>
</dbReference>
<feature type="region of interest" description="Disordered" evidence="1">
    <location>
        <begin position="465"/>
        <end position="495"/>
    </location>
</feature>
<evidence type="ECO:0000313" key="3">
    <source>
        <dbReference type="EMBL" id="AKU99366.1"/>
    </source>
</evidence>
<gene>
    <name evidence="3" type="ORF">AKJ09_06030</name>
</gene>
<dbReference type="EMBL" id="CP012333">
    <property type="protein sequence ID" value="AKU99366.1"/>
    <property type="molecule type" value="Genomic_DNA"/>
</dbReference>
<dbReference type="Pfam" id="PF12229">
    <property type="entry name" value="PG_binding_4"/>
    <property type="match status" value="1"/>
</dbReference>
<evidence type="ECO:0000259" key="2">
    <source>
        <dbReference type="Pfam" id="PF12229"/>
    </source>
</evidence>
<dbReference type="STRING" id="1391654.AKJ09_06030"/>
<dbReference type="InterPro" id="IPR022029">
    <property type="entry name" value="YoaR-like_PG-bd"/>
</dbReference>
<evidence type="ECO:0000313" key="4">
    <source>
        <dbReference type="Proteomes" id="UP000064967"/>
    </source>
</evidence>
<protein>
    <submittedName>
        <fullName evidence="3">Vancomycin B-type resistance protein VanW</fullName>
    </submittedName>
</protein>
<dbReference type="PANTHER" id="PTHR35788:SF1">
    <property type="entry name" value="EXPORTED PROTEIN"/>
    <property type="match status" value="1"/>
</dbReference>
<accession>A0A0K1Q159</accession>
<reference evidence="3 4" key="1">
    <citation type="submission" date="2015-08" db="EMBL/GenBank/DDBJ databases">
        <authorList>
            <person name="Babu N.S."/>
            <person name="Beckwith C.J."/>
            <person name="Beseler K.G."/>
            <person name="Brison A."/>
            <person name="Carone J.V."/>
            <person name="Caskin T.P."/>
            <person name="Diamond M."/>
            <person name="Durham M.E."/>
            <person name="Foxe J.M."/>
            <person name="Go M."/>
            <person name="Henderson B.A."/>
            <person name="Jones I.B."/>
            <person name="McGettigan J.A."/>
            <person name="Micheletti S.J."/>
            <person name="Nasrallah M.E."/>
            <person name="Ortiz D."/>
            <person name="Piller C.R."/>
            <person name="Privatt S.R."/>
            <person name="Schneider S.L."/>
            <person name="Sharp S."/>
            <person name="Smith T.C."/>
            <person name="Stanton J.D."/>
            <person name="Ullery H.E."/>
            <person name="Wilson R.J."/>
            <person name="Serrano M.G."/>
            <person name="Buck G."/>
            <person name="Lee V."/>
            <person name="Wang Y."/>
            <person name="Carvalho R."/>
            <person name="Voegtly L."/>
            <person name="Shi R."/>
            <person name="Duckworth R."/>
            <person name="Johnson A."/>
            <person name="Loviza R."/>
            <person name="Walstead R."/>
            <person name="Shah Z."/>
            <person name="Kiflezghi M."/>
            <person name="Wade K."/>
            <person name="Ball S.L."/>
            <person name="Bradley K.W."/>
            <person name="Asai D.J."/>
            <person name="Bowman C.A."/>
            <person name="Russell D.A."/>
            <person name="Pope W.H."/>
            <person name="Jacobs-Sera D."/>
            <person name="Hendrix R.W."/>
            <person name="Hatfull G.F."/>
        </authorList>
    </citation>
    <scope>NUCLEOTIDE SEQUENCE [LARGE SCALE GENOMIC DNA]</scope>
    <source>
        <strain evidence="3 4">DSM 27648</strain>
    </source>
</reference>
<feature type="region of interest" description="Disordered" evidence="1">
    <location>
        <begin position="517"/>
        <end position="539"/>
    </location>
</feature>
<proteinExistence type="predicted"/>
<evidence type="ECO:0000256" key="1">
    <source>
        <dbReference type="SAM" id="MobiDB-lite"/>
    </source>
</evidence>
<dbReference type="InterPro" id="IPR052913">
    <property type="entry name" value="Glycopeptide_resist_protein"/>
</dbReference>
<feature type="domain" description="YoaR-like putative peptidoglycan binding" evidence="2">
    <location>
        <begin position="93"/>
        <end position="197"/>
    </location>
</feature>
<dbReference type="Pfam" id="PF04294">
    <property type="entry name" value="VanW"/>
    <property type="match status" value="1"/>
</dbReference>
<dbReference type="KEGG" id="llu:AKJ09_06030"/>
<keyword evidence="4" id="KW-1185">Reference proteome</keyword>
<dbReference type="InterPro" id="IPR007391">
    <property type="entry name" value="Vancomycin_resist_VanW"/>
</dbReference>
<dbReference type="Proteomes" id="UP000064967">
    <property type="component" value="Chromosome"/>
</dbReference>
<sequence>MPPPARPRKRWGLRLGIAAAILASVAGAGVYGRVRYLPNSAVLPGLSIDGERVADQASDAEVRALVEGRARTLLARKVQLAMPGAEKPVLEATLGDLGLKVDVDQTVAVAERIGKTGDLLSRAEAAKTAREGGIDVPLLTAIDRAVAVPVLEKLKETEDTQPVSARLDLEKHATIPEKEGHYIDVDATLARLEASVRTPAGGESAARFELPLGTFAPRVSSAFLKSLDISTVVAEYETHFSRGGEQQRRGKNIDNAAQKLDGLVISPGELVSFNEVIGERSEANGFQKSWEIFKGEMVEGIGGGTCQVASTFHAAVFFGGLDVLERLPHSRPSAYIPMGLDSTVVFPAVDLKVRNPHPFPIVVHAKTEGGKLRVELLGKMKPVEVSFGRELVSTIPYKRKVVEEASLSGKKVLVKQHGIKGFRIKRSRILRYPNGTTKKEEATDLYPPTTEIYHVPVGFDVAQLPPVPEAGEDADLGGNPSAAPAEARTPTKPTNTAAATACTTCEKPADGIEFVDSPGAHAPTNAQSNPTKTIWVGRH</sequence>